<dbReference type="EMBL" id="GBRH01253290">
    <property type="protein sequence ID" value="JAD44605.1"/>
    <property type="molecule type" value="Transcribed_RNA"/>
</dbReference>
<accession>A0A0A9A6L2</accession>
<reference evidence="1" key="2">
    <citation type="journal article" date="2015" name="Data Brief">
        <title>Shoot transcriptome of the giant reed, Arundo donax.</title>
        <authorList>
            <person name="Barrero R.A."/>
            <person name="Guerrero F.D."/>
            <person name="Moolhuijzen P."/>
            <person name="Goolsby J.A."/>
            <person name="Tidwell J."/>
            <person name="Bellgard S.E."/>
            <person name="Bellgard M.I."/>
        </authorList>
    </citation>
    <scope>NUCLEOTIDE SEQUENCE</scope>
    <source>
        <tissue evidence="1">Shoot tissue taken approximately 20 cm above the soil surface</tissue>
    </source>
</reference>
<evidence type="ECO:0000313" key="1">
    <source>
        <dbReference type="EMBL" id="JAD44605.1"/>
    </source>
</evidence>
<proteinExistence type="predicted"/>
<sequence length="64" mass="7511">MWRKLLQRVMDFSACLIGVRSLRSGYSVEAGAILRFQARLELRKKLTLAHQVHGRIRYSKMHRA</sequence>
<name>A0A0A9A6L2_ARUDO</name>
<organism evidence="1">
    <name type="scientific">Arundo donax</name>
    <name type="common">Giant reed</name>
    <name type="synonym">Donax arundinaceus</name>
    <dbReference type="NCBI Taxonomy" id="35708"/>
    <lineage>
        <taxon>Eukaryota</taxon>
        <taxon>Viridiplantae</taxon>
        <taxon>Streptophyta</taxon>
        <taxon>Embryophyta</taxon>
        <taxon>Tracheophyta</taxon>
        <taxon>Spermatophyta</taxon>
        <taxon>Magnoliopsida</taxon>
        <taxon>Liliopsida</taxon>
        <taxon>Poales</taxon>
        <taxon>Poaceae</taxon>
        <taxon>PACMAD clade</taxon>
        <taxon>Arundinoideae</taxon>
        <taxon>Arundineae</taxon>
        <taxon>Arundo</taxon>
    </lineage>
</organism>
<reference evidence="1" key="1">
    <citation type="submission" date="2014-09" db="EMBL/GenBank/DDBJ databases">
        <authorList>
            <person name="Magalhaes I.L.F."/>
            <person name="Oliveira U."/>
            <person name="Santos F.R."/>
            <person name="Vidigal T.H.D.A."/>
            <person name="Brescovit A.D."/>
            <person name="Santos A.J."/>
        </authorList>
    </citation>
    <scope>NUCLEOTIDE SEQUENCE</scope>
    <source>
        <tissue evidence="1">Shoot tissue taken approximately 20 cm above the soil surface</tissue>
    </source>
</reference>
<dbReference type="AlphaFoldDB" id="A0A0A9A6L2"/>
<protein>
    <submittedName>
        <fullName evidence="1">Uncharacterized protein</fullName>
    </submittedName>
</protein>